<dbReference type="GO" id="GO:0016705">
    <property type="term" value="F:oxidoreductase activity, acting on paired donors, with incorporation or reduction of molecular oxygen"/>
    <property type="evidence" value="ECO:0007669"/>
    <property type="project" value="InterPro"/>
</dbReference>
<evidence type="ECO:0000256" key="7">
    <source>
        <dbReference type="SAM" id="Phobius"/>
    </source>
</evidence>
<dbReference type="GO" id="GO:0051762">
    <property type="term" value="P:sesquiterpene biosynthetic process"/>
    <property type="evidence" value="ECO:0007669"/>
    <property type="project" value="UniProtKB-ARBA"/>
</dbReference>
<reference evidence="8 9" key="1">
    <citation type="journal article" date="2018" name="Mol. Plant">
        <title>The genome of Artemisia annua provides insight into the evolution of Asteraceae family and artemisinin biosynthesis.</title>
        <authorList>
            <person name="Shen Q."/>
            <person name="Zhang L."/>
            <person name="Liao Z."/>
            <person name="Wang S."/>
            <person name="Yan T."/>
            <person name="Shi P."/>
            <person name="Liu M."/>
            <person name="Fu X."/>
            <person name="Pan Q."/>
            <person name="Wang Y."/>
            <person name="Lv Z."/>
            <person name="Lu X."/>
            <person name="Zhang F."/>
            <person name="Jiang W."/>
            <person name="Ma Y."/>
            <person name="Chen M."/>
            <person name="Hao X."/>
            <person name="Li L."/>
            <person name="Tang Y."/>
            <person name="Lv G."/>
            <person name="Zhou Y."/>
            <person name="Sun X."/>
            <person name="Brodelius P.E."/>
            <person name="Rose J.K.C."/>
            <person name="Tang K."/>
        </authorList>
    </citation>
    <scope>NUCLEOTIDE SEQUENCE [LARGE SCALE GENOMIC DNA]</scope>
    <source>
        <strain evidence="9">cv. Huhao1</strain>
        <tissue evidence="8">Leaf</tissue>
    </source>
</reference>
<keyword evidence="7" id="KW-0472">Membrane</keyword>
<name>A0A2U1KL24_ARTAN</name>
<dbReference type="PANTHER" id="PTHR47955">
    <property type="entry name" value="CYTOCHROME P450 FAMILY 71 PROTEIN"/>
    <property type="match status" value="1"/>
</dbReference>
<comment type="caution">
    <text evidence="8">The sequence shown here is derived from an EMBL/GenBank/DDBJ whole genome shotgun (WGS) entry which is preliminary data.</text>
</comment>
<feature type="transmembrane region" description="Helical" evidence="7">
    <location>
        <begin position="6"/>
        <end position="28"/>
    </location>
</feature>
<keyword evidence="6" id="KW-0503">Monooxygenase</keyword>
<keyword evidence="9" id="KW-1185">Reference proteome</keyword>
<dbReference type="GO" id="GO:0004497">
    <property type="term" value="F:monooxygenase activity"/>
    <property type="evidence" value="ECO:0007669"/>
    <property type="project" value="UniProtKB-KW"/>
</dbReference>
<evidence type="ECO:0000256" key="6">
    <source>
        <dbReference type="ARBA" id="ARBA00023033"/>
    </source>
</evidence>
<dbReference type="AlphaFoldDB" id="A0A2U1KL24"/>
<dbReference type="OrthoDB" id="1470350at2759"/>
<sequence>MANIPSLQTLLISWLSSFILMFFIIKWVSFYSKTKKNLPPSPHKLPIIGNFHQLGSTPHRSLQVLSEKHGPIMLLHLGSVPMLVASSSEVAQERQLKSIIVSKLLSSTQVKSFKNVREQEIGHMIGVIGESFGSSVDMSALLVSLAENVICTVALGRIFDGLKLTSLLRRYLSMFNLFSVGSYIPWLSWVDQLSGLTRRAKKVVKEFDEFLEDIIEEHVNNKIGEDAKINGGKDFIDMLLNAQQDKTTGFTFQRDTIKAVIFVHRIHANLFVSQVLICVRHFWFDKRMKQYAIF</sequence>
<dbReference type="PANTHER" id="PTHR47955:SF16">
    <property type="entry name" value="CYTOCHROME P450"/>
    <property type="match status" value="1"/>
</dbReference>
<evidence type="ECO:0000313" key="9">
    <source>
        <dbReference type="Proteomes" id="UP000245207"/>
    </source>
</evidence>
<dbReference type="InterPro" id="IPR036396">
    <property type="entry name" value="Cyt_P450_sf"/>
</dbReference>
<evidence type="ECO:0000256" key="2">
    <source>
        <dbReference type="ARBA" id="ARBA00022617"/>
    </source>
</evidence>
<keyword evidence="4" id="KW-0560">Oxidoreductase</keyword>
<dbReference type="SUPFAM" id="SSF48264">
    <property type="entry name" value="Cytochrome P450"/>
    <property type="match status" value="1"/>
</dbReference>
<keyword evidence="5" id="KW-0408">Iron</keyword>
<dbReference type="GO" id="GO:0005506">
    <property type="term" value="F:iron ion binding"/>
    <property type="evidence" value="ECO:0007669"/>
    <property type="project" value="InterPro"/>
</dbReference>
<dbReference type="Pfam" id="PF00067">
    <property type="entry name" value="p450"/>
    <property type="match status" value="1"/>
</dbReference>
<dbReference type="Gene3D" id="1.10.630.10">
    <property type="entry name" value="Cytochrome P450"/>
    <property type="match status" value="1"/>
</dbReference>
<dbReference type="GO" id="GO:0020037">
    <property type="term" value="F:heme binding"/>
    <property type="evidence" value="ECO:0007669"/>
    <property type="project" value="InterPro"/>
</dbReference>
<evidence type="ECO:0000256" key="3">
    <source>
        <dbReference type="ARBA" id="ARBA00022723"/>
    </source>
</evidence>
<keyword evidence="7" id="KW-1133">Transmembrane helix</keyword>
<proteinExistence type="inferred from homology"/>
<evidence type="ECO:0000256" key="5">
    <source>
        <dbReference type="ARBA" id="ARBA00023004"/>
    </source>
</evidence>
<dbReference type="Proteomes" id="UP000245207">
    <property type="component" value="Unassembled WGS sequence"/>
</dbReference>
<accession>A0A2U1KL24</accession>
<keyword evidence="2" id="KW-0349">Heme</keyword>
<evidence type="ECO:0000313" key="8">
    <source>
        <dbReference type="EMBL" id="PWA37486.1"/>
    </source>
</evidence>
<keyword evidence="3" id="KW-0479">Metal-binding</keyword>
<organism evidence="8 9">
    <name type="scientific">Artemisia annua</name>
    <name type="common">Sweet wormwood</name>
    <dbReference type="NCBI Taxonomy" id="35608"/>
    <lineage>
        <taxon>Eukaryota</taxon>
        <taxon>Viridiplantae</taxon>
        <taxon>Streptophyta</taxon>
        <taxon>Embryophyta</taxon>
        <taxon>Tracheophyta</taxon>
        <taxon>Spermatophyta</taxon>
        <taxon>Magnoliopsida</taxon>
        <taxon>eudicotyledons</taxon>
        <taxon>Gunneridae</taxon>
        <taxon>Pentapetalae</taxon>
        <taxon>asterids</taxon>
        <taxon>campanulids</taxon>
        <taxon>Asterales</taxon>
        <taxon>Asteraceae</taxon>
        <taxon>Asteroideae</taxon>
        <taxon>Anthemideae</taxon>
        <taxon>Artemisiinae</taxon>
        <taxon>Artemisia</taxon>
    </lineage>
</organism>
<protein>
    <submittedName>
        <fullName evidence="8">Cytochrome P450</fullName>
    </submittedName>
</protein>
<gene>
    <name evidence="8" type="ORF">CTI12_AA590060</name>
</gene>
<dbReference type="InterPro" id="IPR002401">
    <property type="entry name" value="Cyt_P450_E_grp-I"/>
</dbReference>
<dbReference type="PRINTS" id="PR00463">
    <property type="entry name" value="EP450I"/>
</dbReference>
<evidence type="ECO:0000256" key="1">
    <source>
        <dbReference type="ARBA" id="ARBA00010617"/>
    </source>
</evidence>
<dbReference type="InterPro" id="IPR001128">
    <property type="entry name" value="Cyt_P450"/>
</dbReference>
<feature type="transmembrane region" description="Helical" evidence="7">
    <location>
        <begin position="171"/>
        <end position="190"/>
    </location>
</feature>
<dbReference type="EMBL" id="PKPP01016694">
    <property type="protein sequence ID" value="PWA37486.1"/>
    <property type="molecule type" value="Genomic_DNA"/>
</dbReference>
<keyword evidence="7" id="KW-0812">Transmembrane</keyword>
<evidence type="ECO:0000256" key="4">
    <source>
        <dbReference type="ARBA" id="ARBA00023002"/>
    </source>
</evidence>
<comment type="similarity">
    <text evidence="1">Belongs to the cytochrome P450 family.</text>
</comment>